<evidence type="ECO:0000313" key="1">
    <source>
        <dbReference type="EMBL" id="CAK9000776.1"/>
    </source>
</evidence>
<proteinExistence type="predicted"/>
<organism evidence="1 2">
    <name type="scientific">Durusdinium trenchii</name>
    <dbReference type="NCBI Taxonomy" id="1381693"/>
    <lineage>
        <taxon>Eukaryota</taxon>
        <taxon>Sar</taxon>
        <taxon>Alveolata</taxon>
        <taxon>Dinophyceae</taxon>
        <taxon>Suessiales</taxon>
        <taxon>Symbiodiniaceae</taxon>
        <taxon>Durusdinium</taxon>
    </lineage>
</organism>
<dbReference type="EMBL" id="CAXAMM010003648">
    <property type="protein sequence ID" value="CAK9000776.1"/>
    <property type="molecule type" value="Genomic_DNA"/>
</dbReference>
<feature type="non-terminal residue" evidence="1">
    <location>
        <position position="1"/>
    </location>
</feature>
<evidence type="ECO:0000313" key="2">
    <source>
        <dbReference type="Proteomes" id="UP001642464"/>
    </source>
</evidence>
<keyword evidence="2" id="KW-1185">Reference proteome</keyword>
<comment type="caution">
    <text evidence="1">The sequence shown here is derived from an EMBL/GenBank/DDBJ whole genome shotgun (WGS) entry which is preliminary data.</text>
</comment>
<protein>
    <submittedName>
        <fullName evidence="1">Uncharacterized protein</fullName>
    </submittedName>
</protein>
<name>A0ABP0IFU8_9DINO</name>
<gene>
    <name evidence="1" type="ORF">SCF082_LOCUS6644</name>
</gene>
<dbReference type="Proteomes" id="UP001642464">
    <property type="component" value="Unassembled WGS sequence"/>
</dbReference>
<sequence>ENEEAHEARQPPSTSSYLSWLVGEEKDPELVALEAKADRYVTQLLALDRVLQQWRHKKLDNQEAVLHADNVMENICSIGEVDGDLCRQHLKKQGISDERRTHARMAFFARSGEQLWGQGPQLARW</sequence>
<reference evidence="1 2" key="1">
    <citation type="submission" date="2024-02" db="EMBL/GenBank/DDBJ databases">
        <authorList>
            <person name="Chen Y."/>
            <person name="Shah S."/>
            <person name="Dougan E. K."/>
            <person name="Thang M."/>
            <person name="Chan C."/>
        </authorList>
    </citation>
    <scope>NUCLEOTIDE SEQUENCE [LARGE SCALE GENOMIC DNA]</scope>
</reference>
<accession>A0ABP0IFU8</accession>